<proteinExistence type="predicted"/>
<feature type="region of interest" description="Disordered" evidence="1">
    <location>
        <begin position="18"/>
        <end position="48"/>
    </location>
</feature>
<name>G8R438_OWEHD</name>
<evidence type="ECO:0000313" key="3">
    <source>
        <dbReference type="EMBL" id="AEV33105.1"/>
    </source>
</evidence>
<evidence type="ECO:0000256" key="1">
    <source>
        <dbReference type="SAM" id="MobiDB-lite"/>
    </source>
</evidence>
<dbReference type="RefSeq" id="WP_014202454.1">
    <property type="nucleotide sequence ID" value="NC_016599.1"/>
</dbReference>
<evidence type="ECO:0000313" key="4">
    <source>
        <dbReference type="Proteomes" id="UP000005631"/>
    </source>
</evidence>
<protein>
    <recommendedName>
        <fullName evidence="5">P pilus assembly/Cpx signaling pathway, periplasmic inhibitor/zinc-resistance associated protein</fullName>
    </recommendedName>
</protein>
<dbReference type="HOGENOM" id="CLU_2069385_0_0_10"/>
<feature type="compositionally biased region" description="Basic and acidic residues" evidence="1">
    <location>
        <begin position="28"/>
        <end position="48"/>
    </location>
</feature>
<gene>
    <name evidence="3" type="ordered locus">Oweho_2131</name>
</gene>
<dbReference type="AlphaFoldDB" id="G8R438"/>
<dbReference type="eggNOG" id="ENOG5033AAP">
    <property type="taxonomic scope" value="Bacteria"/>
</dbReference>
<sequence length="120" mass="13594">MKKTIAAVVLAGIFSLPAMAQPKQGGSPEERASKMTEQMTEKLELTADQKESVYNANLEMANFMKDDRKTAHEAHQAKMKEILTDEQFAKLEEMQKNRRKGGKHRRMESSDAKELEPAQD</sequence>
<feature type="signal peptide" evidence="2">
    <location>
        <begin position="1"/>
        <end position="20"/>
    </location>
</feature>
<keyword evidence="4" id="KW-1185">Reference proteome</keyword>
<evidence type="ECO:0008006" key="5">
    <source>
        <dbReference type="Google" id="ProtNLM"/>
    </source>
</evidence>
<keyword evidence="2" id="KW-0732">Signal</keyword>
<dbReference type="KEGG" id="oho:Oweho_2131"/>
<reference evidence="3 4" key="1">
    <citation type="journal article" date="2012" name="Stand. Genomic Sci.">
        <title>Genome sequence of the orange-pigmented seawater bacterium Owenweeksia hongkongensis type strain (UST20020801(T)).</title>
        <authorList>
            <person name="Riedel T."/>
            <person name="Held B."/>
            <person name="Nolan M."/>
            <person name="Lucas S."/>
            <person name="Lapidus A."/>
            <person name="Tice H."/>
            <person name="Del Rio T.G."/>
            <person name="Cheng J.F."/>
            <person name="Han C."/>
            <person name="Tapia R."/>
            <person name="Goodwin L.A."/>
            <person name="Pitluck S."/>
            <person name="Liolios K."/>
            <person name="Mavromatis K."/>
            <person name="Pagani I."/>
            <person name="Ivanova N."/>
            <person name="Mikhailova N."/>
            <person name="Pati A."/>
            <person name="Chen A."/>
            <person name="Palaniappan K."/>
            <person name="Rohde M."/>
            <person name="Tindall B.J."/>
            <person name="Detter J.C."/>
            <person name="Goker M."/>
            <person name="Woyke T."/>
            <person name="Bristow J."/>
            <person name="Eisen J.A."/>
            <person name="Markowitz V."/>
            <person name="Hugenholtz P."/>
            <person name="Klenk H.P."/>
            <person name="Kyrpides N.C."/>
        </authorList>
    </citation>
    <scope>NUCLEOTIDE SEQUENCE</scope>
    <source>
        <strain evidence="4">DSM 17368 / JCM 12287 / NRRL B-23963</strain>
    </source>
</reference>
<dbReference type="Proteomes" id="UP000005631">
    <property type="component" value="Chromosome"/>
</dbReference>
<evidence type="ECO:0000256" key="2">
    <source>
        <dbReference type="SAM" id="SignalP"/>
    </source>
</evidence>
<dbReference type="OrthoDB" id="956918at2"/>
<feature type="compositionally biased region" description="Basic and acidic residues" evidence="1">
    <location>
        <begin position="107"/>
        <end position="120"/>
    </location>
</feature>
<dbReference type="STRING" id="926562.Oweho_2131"/>
<feature type="region of interest" description="Disordered" evidence="1">
    <location>
        <begin position="89"/>
        <end position="120"/>
    </location>
</feature>
<feature type="compositionally biased region" description="Basic residues" evidence="1">
    <location>
        <begin position="97"/>
        <end position="106"/>
    </location>
</feature>
<organism evidence="3 4">
    <name type="scientific">Owenweeksia hongkongensis (strain DSM 17368 / CIP 108786 / JCM 12287 / NRRL B-23963 / UST20020801)</name>
    <dbReference type="NCBI Taxonomy" id="926562"/>
    <lineage>
        <taxon>Bacteria</taxon>
        <taxon>Pseudomonadati</taxon>
        <taxon>Bacteroidota</taxon>
        <taxon>Flavobacteriia</taxon>
        <taxon>Flavobacteriales</taxon>
        <taxon>Owenweeksiaceae</taxon>
        <taxon>Owenweeksia</taxon>
    </lineage>
</organism>
<dbReference type="EMBL" id="CP003156">
    <property type="protein sequence ID" value="AEV33105.1"/>
    <property type="molecule type" value="Genomic_DNA"/>
</dbReference>
<feature type="chain" id="PRO_5003514638" description="P pilus assembly/Cpx signaling pathway, periplasmic inhibitor/zinc-resistance associated protein" evidence="2">
    <location>
        <begin position="21"/>
        <end position="120"/>
    </location>
</feature>
<accession>G8R438</accession>